<sequence>QNIDWPVTSSHTRACHITCPCVVPYAEAAVDELEPTEKTGPGRRIEQPDLVEPPHHRHRNRGGGGG</sequence>
<evidence type="ECO:0000313" key="2">
    <source>
        <dbReference type="Proteomes" id="UP001157502"/>
    </source>
</evidence>
<evidence type="ECO:0000313" key="1">
    <source>
        <dbReference type="EMBL" id="KAJ7992089.1"/>
    </source>
</evidence>
<dbReference type="Proteomes" id="UP001157502">
    <property type="component" value="Chromosome 25"/>
</dbReference>
<name>A0ACC2FL32_DALPE</name>
<feature type="non-terminal residue" evidence="1">
    <location>
        <position position="1"/>
    </location>
</feature>
<reference evidence="1" key="1">
    <citation type="submission" date="2021-05" db="EMBL/GenBank/DDBJ databases">
        <authorList>
            <person name="Pan Q."/>
            <person name="Jouanno E."/>
            <person name="Zahm M."/>
            <person name="Klopp C."/>
            <person name="Cabau C."/>
            <person name="Louis A."/>
            <person name="Berthelot C."/>
            <person name="Parey E."/>
            <person name="Roest Crollius H."/>
            <person name="Montfort J."/>
            <person name="Robinson-Rechavi M."/>
            <person name="Bouchez O."/>
            <person name="Lampietro C."/>
            <person name="Lopez Roques C."/>
            <person name="Donnadieu C."/>
            <person name="Postlethwait J."/>
            <person name="Bobe J."/>
            <person name="Dillon D."/>
            <person name="Chandos A."/>
            <person name="von Hippel F."/>
            <person name="Guiguen Y."/>
        </authorList>
    </citation>
    <scope>NUCLEOTIDE SEQUENCE</scope>
    <source>
        <strain evidence="1">YG-Jan2019</strain>
    </source>
</reference>
<accession>A0ACC2FL32</accession>
<proteinExistence type="predicted"/>
<dbReference type="EMBL" id="CM055752">
    <property type="protein sequence ID" value="KAJ7992089.1"/>
    <property type="molecule type" value="Genomic_DNA"/>
</dbReference>
<protein>
    <submittedName>
        <fullName evidence="1">Uncharacterized protein</fullName>
    </submittedName>
</protein>
<organism evidence="1 2">
    <name type="scientific">Dallia pectoralis</name>
    <name type="common">Alaska blackfish</name>
    <dbReference type="NCBI Taxonomy" id="75939"/>
    <lineage>
        <taxon>Eukaryota</taxon>
        <taxon>Metazoa</taxon>
        <taxon>Chordata</taxon>
        <taxon>Craniata</taxon>
        <taxon>Vertebrata</taxon>
        <taxon>Euteleostomi</taxon>
        <taxon>Actinopterygii</taxon>
        <taxon>Neopterygii</taxon>
        <taxon>Teleostei</taxon>
        <taxon>Protacanthopterygii</taxon>
        <taxon>Esociformes</taxon>
        <taxon>Umbridae</taxon>
        <taxon>Dallia</taxon>
    </lineage>
</organism>
<gene>
    <name evidence="1" type="ORF">DPEC_G00274940</name>
</gene>
<comment type="caution">
    <text evidence="1">The sequence shown here is derived from an EMBL/GenBank/DDBJ whole genome shotgun (WGS) entry which is preliminary data.</text>
</comment>
<keyword evidence="2" id="KW-1185">Reference proteome</keyword>